<sequence>MMNFHRRAFAFHLRSFLHCREKSMAISGYAATVAYILCDKNKLTLDLCFNKNKIIHPYVAYILFPGLPRGPRLWLICPD</sequence>
<dbReference type="AlphaFoldDB" id="A0A0E9XNK5"/>
<proteinExistence type="predicted"/>
<reference evidence="1" key="1">
    <citation type="submission" date="2014-11" db="EMBL/GenBank/DDBJ databases">
        <authorList>
            <person name="Amaro Gonzalez C."/>
        </authorList>
    </citation>
    <scope>NUCLEOTIDE SEQUENCE</scope>
</reference>
<accession>A0A0E9XNK5</accession>
<reference evidence="1" key="2">
    <citation type="journal article" date="2015" name="Fish Shellfish Immunol.">
        <title>Early steps in the European eel (Anguilla anguilla)-Vibrio vulnificus interaction in the gills: Role of the RtxA13 toxin.</title>
        <authorList>
            <person name="Callol A."/>
            <person name="Pajuelo D."/>
            <person name="Ebbesson L."/>
            <person name="Teles M."/>
            <person name="MacKenzie S."/>
            <person name="Amaro C."/>
        </authorList>
    </citation>
    <scope>NUCLEOTIDE SEQUENCE</scope>
</reference>
<organism evidence="1">
    <name type="scientific">Anguilla anguilla</name>
    <name type="common">European freshwater eel</name>
    <name type="synonym">Muraena anguilla</name>
    <dbReference type="NCBI Taxonomy" id="7936"/>
    <lineage>
        <taxon>Eukaryota</taxon>
        <taxon>Metazoa</taxon>
        <taxon>Chordata</taxon>
        <taxon>Craniata</taxon>
        <taxon>Vertebrata</taxon>
        <taxon>Euteleostomi</taxon>
        <taxon>Actinopterygii</taxon>
        <taxon>Neopterygii</taxon>
        <taxon>Teleostei</taxon>
        <taxon>Anguilliformes</taxon>
        <taxon>Anguillidae</taxon>
        <taxon>Anguilla</taxon>
    </lineage>
</organism>
<protein>
    <submittedName>
        <fullName evidence="1">Uncharacterized protein</fullName>
    </submittedName>
</protein>
<dbReference type="EMBL" id="GBXM01004265">
    <property type="protein sequence ID" value="JAI04313.1"/>
    <property type="molecule type" value="Transcribed_RNA"/>
</dbReference>
<evidence type="ECO:0000313" key="1">
    <source>
        <dbReference type="EMBL" id="JAI04313.1"/>
    </source>
</evidence>
<name>A0A0E9XNK5_ANGAN</name>